<name>A0ABN1ZB35_9MICO</name>
<sequence length="164" mass="17789">MSAAARPTVRTAVEQDAPRIADVHVQAWREAYAHLLPAAFLASLDPVGRTTRWRRVLADPDVTVAVAEQDGVLVGWATAGPGRDEHPVRSRELEGIYVLAAAYGSGAGQMLLDFVLGDVPAYLWVADDNPRAQAFYARNGFRRDGATKTEHLGDTPLVAARMVR</sequence>
<proteinExistence type="predicted"/>
<dbReference type="EMBL" id="BAAAJX010000005">
    <property type="protein sequence ID" value="GAA1492791.1"/>
    <property type="molecule type" value="Genomic_DNA"/>
</dbReference>
<evidence type="ECO:0000256" key="1">
    <source>
        <dbReference type="ARBA" id="ARBA00022679"/>
    </source>
</evidence>
<gene>
    <name evidence="4" type="ORF">GCM10009627_11370</name>
</gene>
<dbReference type="SUPFAM" id="SSF55729">
    <property type="entry name" value="Acyl-CoA N-acyltransferases (Nat)"/>
    <property type="match status" value="1"/>
</dbReference>
<reference evidence="4 5" key="1">
    <citation type="journal article" date="2019" name="Int. J. Syst. Evol. Microbiol.">
        <title>The Global Catalogue of Microorganisms (GCM) 10K type strain sequencing project: providing services to taxonomists for standard genome sequencing and annotation.</title>
        <authorList>
            <consortium name="The Broad Institute Genomics Platform"/>
            <consortium name="The Broad Institute Genome Sequencing Center for Infectious Disease"/>
            <person name="Wu L."/>
            <person name="Ma J."/>
        </authorList>
    </citation>
    <scope>NUCLEOTIDE SEQUENCE [LARGE SCALE GENOMIC DNA]</scope>
    <source>
        <strain evidence="4 5">JCM 12140</strain>
    </source>
</reference>
<evidence type="ECO:0000313" key="5">
    <source>
        <dbReference type="Proteomes" id="UP001501742"/>
    </source>
</evidence>
<dbReference type="PROSITE" id="PS51186">
    <property type="entry name" value="GNAT"/>
    <property type="match status" value="1"/>
</dbReference>
<dbReference type="RefSeq" id="WP_204606780.1">
    <property type="nucleotide sequence ID" value="NZ_BAAAJX010000005.1"/>
</dbReference>
<keyword evidence="5" id="KW-1185">Reference proteome</keyword>
<dbReference type="Pfam" id="PF00583">
    <property type="entry name" value="Acetyltransf_1"/>
    <property type="match status" value="1"/>
</dbReference>
<dbReference type="InterPro" id="IPR000182">
    <property type="entry name" value="GNAT_dom"/>
</dbReference>
<dbReference type="Gene3D" id="3.40.630.30">
    <property type="match status" value="1"/>
</dbReference>
<keyword evidence="1" id="KW-0808">Transferase</keyword>
<keyword evidence="2" id="KW-0012">Acyltransferase</keyword>
<dbReference type="CDD" id="cd04301">
    <property type="entry name" value="NAT_SF"/>
    <property type="match status" value="1"/>
</dbReference>
<dbReference type="PANTHER" id="PTHR43877">
    <property type="entry name" value="AMINOALKYLPHOSPHONATE N-ACETYLTRANSFERASE-RELATED-RELATED"/>
    <property type="match status" value="1"/>
</dbReference>
<evidence type="ECO:0000256" key="2">
    <source>
        <dbReference type="ARBA" id="ARBA00023315"/>
    </source>
</evidence>
<dbReference type="InterPro" id="IPR050832">
    <property type="entry name" value="Bact_Acetyltransf"/>
</dbReference>
<protein>
    <submittedName>
        <fullName evidence="4">GNAT family N-acetyltransferase</fullName>
    </submittedName>
</protein>
<comment type="caution">
    <text evidence="4">The sequence shown here is derived from an EMBL/GenBank/DDBJ whole genome shotgun (WGS) entry which is preliminary data.</text>
</comment>
<dbReference type="Proteomes" id="UP001501742">
    <property type="component" value="Unassembled WGS sequence"/>
</dbReference>
<feature type="domain" description="N-acetyltransferase" evidence="3">
    <location>
        <begin position="7"/>
        <end position="164"/>
    </location>
</feature>
<evidence type="ECO:0000259" key="3">
    <source>
        <dbReference type="PROSITE" id="PS51186"/>
    </source>
</evidence>
<organism evidence="4 5">
    <name type="scientific">Curtobacterium herbarum</name>
    <dbReference type="NCBI Taxonomy" id="150122"/>
    <lineage>
        <taxon>Bacteria</taxon>
        <taxon>Bacillati</taxon>
        <taxon>Actinomycetota</taxon>
        <taxon>Actinomycetes</taxon>
        <taxon>Micrococcales</taxon>
        <taxon>Microbacteriaceae</taxon>
        <taxon>Curtobacterium</taxon>
    </lineage>
</organism>
<accession>A0ABN1ZB35</accession>
<evidence type="ECO:0000313" key="4">
    <source>
        <dbReference type="EMBL" id="GAA1492791.1"/>
    </source>
</evidence>
<dbReference type="InterPro" id="IPR016181">
    <property type="entry name" value="Acyl_CoA_acyltransferase"/>
</dbReference>